<gene>
    <name evidence="2" type="ORF">N0V83_000354</name>
</gene>
<evidence type="ECO:0000256" key="1">
    <source>
        <dbReference type="SAM" id="MobiDB-lite"/>
    </source>
</evidence>
<keyword evidence="3" id="KW-1185">Reference proteome</keyword>
<proteinExistence type="predicted"/>
<comment type="caution">
    <text evidence="2">The sequence shown here is derived from an EMBL/GenBank/DDBJ whole genome shotgun (WGS) entry which is preliminary data.</text>
</comment>
<protein>
    <submittedName>
        <fullName evidence="2">Uncharacterized protein</fullName>
    </submittedName>
</protein>
<dbReference type="EMBL" id="JAPEUY010000001">
    <property type="protein sequence ID" value="KAJ4377529.1"/>
    <property type="molecule type" value="Genomic_DNA"/>
</dbReference>
<organism evidence="2 3">
    <name type="scientific">Neocucurbitaria cava</name>
    <dbReference type="NCBI Taxonomy" id="798079"/>
    <lineage>
        <taxon>Eukaryota</taxon>
        <taxon>Fungi</taxon>
        <taxon>Dikarya</taxon>
        <taxon>Ascomycota</taxon>
        <taxon>Pezizomycotina</taxon>
        <taxon>Dothideomycetes</taxon>
        <taxon>Pleosporomycetidae</taxon>
        <taxon>Pleosporales</taxon>
        <taxon>Pleosporineae</taxon>
        <taxon>Cucurbitariaceae</taxon>
        <taxon>Neocucurbitaria</taxon>
    </lineage>
</organism>
<sequence>MTIPSPIQSSISSDLFADDSPDQTQIAQIAANWELSDSTTTASTESILPPALHPTAFTPPLLTALHTLSLLTTNQKDRAHSLLRTYFQARIREASYTGKQSSIYGKLEVCDVEEAIASVRRMRKGLEMETEMLMLGVAAKRKYSIRDEGDMGCGGDDTRMQPQKKVQRIERGVEEVMLNGTCGNYKTARNVSSPPPPPPPKKKEQQRLRLPPIITQPPPPLPPPPLYSLVPSSSYMTPPHHLIQEAQRATHEFNVRRIELERTSVEYNLAKQLYDDAVLKMEWARGQVEEGWRDVFRA</sequence>
<name>A0A9W9CS23_9PLEO</name>
<dbReference type="Proteomes" id="UP001140560">
    <property type="component" value="Unassembled WGS sequence"/>
</dbReference>
<evidence type="ECO:0000313" key="2">
    <source>
        <dbReference type="EMBL" id="KAJ4377529.1"/>
    </source>
</evidence>
<evidence type="ECO:0000313" key="3">
    <source>
        <dbReference type="Proteomes" id="UP001140560"/>
    </source>
</evidence>
<dbReference type="OrthoDB" id="3801260at2759"/>
<dbReference type="AlphaFoldDB" id="A0A9W9CS23"/>
<reference evidence="2" key="1">
    <citation type="submission" date="2022-10" db="EMBL/GenBank/DDBJ databases">
        <title>Tapping the CABI collections for fungal endophytes: first genome assemblies for Collariella, Neodidymelliopsis, Ascochyta clinopodiicola, Didymella pomorum, Didymosphaeria variabile, Neocosmospora piperis and Neocucurbitaria cava.</title>
        <authorList>
            <person name="Hill R."/>
        </authorList>
    </citation>
    <scope>NUCLEOTIDE SEQUENCE</scope>
    <source>
        <strain evidence="2">IMI 356814</strain>
    </source>
</reference>
<feature type="region of interest" description="Disordered" evidence="1">
    <location>
        <begin position="184"/>
        <end position="206"/>
    </location>
</feature>
<accession>A0A9W9CS23</accession>